<name>A0A0K3CD63_RHOTO</name>
<proteinExistence type="predicted"/>
<evidence type="ECO:0000313" key="1">
    <source>
        <dbReference type="EMBL" id="CTR06485.1"/>
    </source>
</evidence>
<sequence length="262" mass="29667">MQPSDYPRHFDDSDIARVLKSLGERLWPEPGPHEKAEIRRVQDWESLREAVYSRAYGRLGFEGKQAIHAELTELLKAVMKRKITCDNLPSLFGPFATSSKATIGNHTERAVLVESDGTVVGYLDALHDIVHQDQDYRGDYEIAKLEREVRAVWVQEELGICAFCGLITQTERVSILSELDHVVSAIERFNAPLGVGERRELLHTTLTTLLKHGVEFKKRRVRPQVYEPHHGGSHDVSHYASLSHPLLGQPLSSRKARIYGMV</sequence>
<dbReference type="EMBL" id="CWKI01000004">
    <property type="protein sequence ID" value="CTR06485.1"/>
    <property type="molecule type" value="Genomic_DNA"/>
</dbReference>
<dbReference type="Proteomes" id="UP000239560">
    <property type="component" value="Unassembled WGS sequence"/>
</dbReference>
<keyword evidence="3" id="KW-1185">Reference proteome</keyword>
<gene>
    <name evidence="1" type="primary">FGENESH: predicted gene_4.122</name>
    <name evidence="2" type="ORF">AAT19DRAFT_13644</name>
    <name evidence="1" type="ORF">BN2166_0023460</name>
</gene>
<evidence type="ECO:0000313" key="3">
    <source>
        <dbReference type="Proteomes" id="UP000199069"/>
    </source>
</evidence>
<dbReference type="AlphaFoldDB" id="A0A0K3CD63"/>
<dbReference type="OrthoDB" id="2520005at2759"/>
<dbReference type="Proteomes" id="UP000199069">
    <property type="component" value="Unassembled WGS sequence"/>
</dbReference>
<evidence type="ECO:0000313" key="2">
    <source>
        <dbReference type="EMBL" id="PRQ75587.1"/>
    </source>
</evidence>
<reference evidence="1 3" key="1">
    <citation type="submission" date="2015-07" db="EMBL/GenBank/DDBJ databases">
        <authorList>
            <person name="Cajimat M.N.B."/>
            <person name="Milazzo M.L."/>
            <person name="Fulhorst C.F."/>
        </authorList>
    </citation>
    <scope>NUCLEOTIDE SEQUENCE [LARGE SCALE GENOMIC DNA]</scope>
    <source>
        <strain evidence="1">Single colony</strain>
    </source>
</reference>
<organism evidence="1 3">
    <name type="scientific">Rhodotorula toruloides</name>
    <name type="common">Yeast</name>
    <name type="synonym">Rhodosporidium toruloides</name>
    <dbReference type="NCBI Taxonomy" id="5286"/>
    <lineage>
        <taxon>Eukaryota</taxon>
        <taxon>Fungi</taxon>
        <taxon>Dikarya</taxon>
        <taxon>Basidiomycota</taxon>
        <taxon>Pucciniomycotina</taxon>
        <taxon>Microbotryomycetes</taxon>
        <taxon>Sporidiobolales</taxon>
        <taxon>Sporidiobolaceae</taxon>
        <taxon>Rhodotorula</taxon>
    </lineage>
</organism>
<reference evidence="2 4" key="2">
    <citation type="journal article" date="2018" name="Elife">
        <title>Functional genomics of lipid metabolism in the oleaginous yeast Rhodosporidium toruloides.</title>
        <authorList>
            <person name="Coradetti S.T."/>
            <person name="Pinel D."/>
            <person name="Geiselman G."/>
            <person name="Ito M."/>
            <person name="Mondo S."/>
            <person name="Reilly M.C."/>
            <person name="Cheng Y.F."/>
            <person name="Bauer S."/>
            <person name="Grigoriev I."/>
            <person name="Gladden J.M."/>
            <person name="Simmons B.A."/>
            <person name="Brem R."/>
            <person name="Arkin A.P."/>
            <person name="Skerker J.M."/>
        </authorList>
    </citation>
    <scope>NUCLEOTIDE SEQUENCE [LARGE SCALE GENOMIC DNA]</scope>
    <source>
        <strain evidence="2 4">NBRC 0880</strain>
    </source>
</reference>
<protein>
    <submittedName>
        <fullName evidence="1 2">Proteophosphoglycan ppg4</fullName>
    </submittedName>
</protein>
<accession>A0A0K3CD63</accession>
<evidence type="ECO:0000313" key="4">
    <source>
        <dbReference type="Proteomes" id="UP000239560"/>
    </source>
</evidence>
<dbReference type="EMBL" id="LCTV02000004">
    <property type="protein sequence ID" value="PRQ75587.1"/>
    <property type="molecule type" value="Genomic_DNA"/>
</dbReference>